<reference evidence="4 5" key="1">
    <citation type="submission" date="2023-08" db="EMBL/GenBank/DDBJ databases">
        <title>Black Yeasts Isolated from many extreme environments.</title>
        <authorList>
            <person name="Coleine C."/>
            <person name="Stajich J.E."/>
            <person name="Selbmann L."/>
        </authorList>
    </citation>
    <scope>NUCLEOTIDE SEQUENCE [LARGE SCALE GENOMIC DNA]</scope>
    <source>
        <strain evidence="4 5">CCFEE 5935</strain>
    </source>
</reference>
<evidence type="ECO:0000313" key="4">
    <source>
        <dbReference type="EMBL" id="KAK5166640.1"/>
    </source>
</evidence>
<feature type="compositionally biased region" description="Polar residues" evidence="2">
    <location>
        <begin position="139"/>
        <end position="155"/>
    </location>
</feature>
<feature type="region of interest" description="Disordered" evidence="2">
    <location>
        <begin position="13"/>
        <end position="39"/>
    </location>
</feature>
<keyword evidence="5" id="KW-1185">Reference proteome</keyword>
<dbReference type="RefSeq" id="XP_064656522.1">
    <property type="nucleotide sequence ID" value="XM_064805417.1"/>
</dbReference>
<keyword evidence="1" id="KW-0694">RNA-binding</keyword>
<dbReference type="PANTHER" id="PTHR23079">
    <property type="entry name" value="RNA-DEPENDENT RNA POLYMERASE"/>
    <property type="match status" value="1"/>
</dbReference>
<evidence type="ECO:0000256" key="1">
    <source>
        <dbReference type="RuleBase" id="RU363098"/>
    </source>
</evidence>
<comment type="catalytic activity">
    <reaction evidence="1">
        <text>RNA(n) + a ribonucleoside 5'-triphosphate = RNA(n+1) + diphosphate</text>
        <dbReference type="Rhea" id="RHEA:21248"/>
        <dbReference type="Rhea" id="RHEA-COMP:14527"/>
        <dbReference type="Rhea" id="RHEA-COMP:17342"/>
        <dbReference type="ChEBI" id="CHEBI:33019"/>
        <dbReference type="ChEBI" id="CHEBI:61557"/>
        <dbReference type="ChEBI" id="CHEBI:140395"/>
        <dbReference type="EC" id="2.7.7.48"/>
    </reaction>
</comment>
<dbReference type="GO" id="GO:0003723">
    <property type="term" value="F:RNA binding"/>
    <property type="evidence" value="ECO:0007669"/>
    <property type="project" value="UniProtKB-KW"/>
</dbReference>
<keyword evidence="1" id="KW-0808">Transferase</keyword>
<keyword evidence="1" id="KW-0696">RNA-directed RNA polymerase</keyword>
<feature type="domain" description="RDRP core" evidence="3">
    <location>
        <begin position="513"/>
        <end position="1175"/>
    </location>
</feature>
<comment type="similarity">
    <text evidence="1">Belongs to the RdRP family.</text>
</comment>
<organism evidence="4 5">
    <name type="scientific">Saxophila tyrrhenica</name>
    <dbReference type="NCBI Taxonomy" id="1690608"/>
    <lineage>
        <taxon>Eukaryota</taxon>
        <taxon>Fungi</taxon>
        <taxon>Dikarya</taxon>
        <taxon>Ascomycota</taxon>
        <taxon>Pezizomycotina</taxon>
        <taxon>Dothideomycetes</taxon>
        <taxon>Dothideomycetidae</taxon>
        <taxon>Mycosphaerellales</taxon>
        <taxon>Extremaceae</taxon>
        <taxon>Saxophila</taxon>
    </lineage>
</organism>
<feature type="region of interest" description="Disordered" evidence="2">
    <location>
        <begin position="312"/>
        <end position="385"/>
    </location>
</feature>
<evidence type="ECO:0000259" key="3">
    <source>
        <dbReference type="Pfam" id="PF05183"/>
    </source>
</evidence>
<feature type="compositionally biased region" description="Polar residues" evidence="2">
    <location>
        <begin position="319"/>
        <end position="335"/>
    </location>
</feature>
<feature type="region of interest" description="Disordered" evidence="2">
    <location>
        <begin position="129"/>
        <end position="176"/>
    </location>
</feature>
<feature type="region of interest" description="Disordered" evidence="2">
    <location>
        <begin position="1388"/>
        <end position="1419"/>
    </location>
</feature>
<evidence type="ECO:0000256" key="2">
    <source>
        <dbReference type="SAM" id="MobiDB-lite"/>
    </source>
</evidence>
<dbReference type="Pfam" id="PF05183">
    <property type="entry name" value="RdRP"/>
    <property type="match status" value="1"/>
</dbReference>
<proteinExistence type="inferred from homology"/>
<protein>
    <recommendedName>
        <fullName evidence="1">RNA-dependent RNA polymerase</fullName>
        <ecNumber evidence="1">2.7.7.48</ecNumber>
    </recommendedName>
</protein>
<dbReference type="EC" id="2.7.7.48" evidence="1"/>
<accession>A0AAV9P212</accession>
<feature type="compositionally biased region" description="Polar residues" evidence="2">
    <location>
        <begin position="372"/>
        <end position="381"/>
    </location>
</feature>
<sequence>MAQVMGMKVKKRTRLPWERQLDPKVTNTTSHAATTPSCLKAGPGEKIGDFLQRLEKHYGFDLPVRKDESPSKRRCSPNHEAVNYVRYLFYQDRDSLDRALNRFHIESPSSKEAHDPKLTRFLSTVSDAVKTSKAKATVTPRSSQVKNARTPGLSNEASLPPEPPSPSLAVKHAPPVATSTVEYPKLPSAASGEATGEHDLIRPPSVDMNKAFGDISAIRSSSSLFNTSGVRSADRSFTSNTSFPSSGSKIANTSFATSGPTTANTSFASFGNGSVNNSFTGIGDKFASITFEPEPPGAHRRFSTASTINMDGANDIECTPQTYYGSSPPYSQTDYPNVEAADDHPPATQYSGPLSSPGVGSLHDLHAGPDLQQRTPPTSNLFGAPIERGDALETTPEMASQASVSPGDLSKWGAKRIVDDDLPHVGLPASFQSLPWALRWETLRLIQTKLISPQALKIKWRHPRTRKSLYALVDQMNISFHKTPEYGLCECSYAARLVPDTSKGNDVPHFSLELNAPIRQKQNGFERELGCERVITVECHPTKGMPAGLSEDDARAAVAEMITKSHELLGRDWVMFFLREKKQKKRQGKPARPGTMEFYFFATSGDDIDHVSISDFLQRLIPFRENASQLSGKLFSRLELLASRTTKGPVFRRDQIEVLDDRTATDEPDDLTFADRSLDFTEEFDSTAVMTDGCAPITAYAMRLICNSCGWEPDTPLPSAVQGRFFGSKGMWVLQKDATLFDPDAPAPAKLISVSRSQQKVAQRSDQNEFTFVVCAFTLSPRTSVLHPGFLPIMHDRGVPSDIICNAAAFALSSLVTTFQEASQDRDELRSWLAEEEAVPHLGERHLGVPSIGGFPTIRSERIVKMLESGFQPETNRFLANEMHELWKDLLKLKAKKFKIPCMQSTTLTGVADWTGTLAPGEVHLKLSGLSMPTGQSDPSFAELGRTITECLVARNPARRPSDIQRLRIVQKAELSHLTNVIVFSTRGRQAEASKMQGGDYDGDTFYLNWNREIVKHFRNAPAPREANRGSSKNYFLEKDERKFSDIVKSARRKDSVINETEVRKWLKSNTKKRMRFGHLGLCTKFLENVVYHEGKLISEPIEALNDLCDYLLDAHKQCLIFTSDSWRMFMKHWDLRELPDPAYFVYTKAEDDDDKGKFKPKAEPRDDSILDRVYCDRLRKEALAALKVVEAMFPYATLRDKDLDHIFKDRRDAAAEGSAVRRELDSLFDRVAAVKDMWLAKVSTATKGEVPEATGLVRQFYEEIQPLNTDNETIREWTVAHGNSTTTQWDFYKASAFAMQCYHHGKEGTTKMQFVVAGHELCLLKAAAVAGSQTLTSSAYHAMKPIKRKALAALREKRAVAVEEEDEEDDDDVYQTLGDVFDNIDGDRAAKKFPRDGAGGHSPQSTRVAGGLKRAQGM</sequence>
<keyword evidence="1" id="KW-0548">Nucleotidyltransferase</keyword>
<gene>
    <name evidence="4" type="ORF">LTR77_008184</name>
</gene>
<name>A0AAV9P212_9PEZI</name>
<dbReference type="PANTHER" id="PTHR23079:SF55">
    <property type="entry name" value="RNA-DIRECTED RNA POLYMERASE"/>
    <property type="match status" value="1"/>
</dbReference>
<feature type="compositionally biased region" description="Low complexity" evidence="2">
    <location>
        <begin position="351"/>
        <end position="362"/>
    </location>
</feature>
<evidence type="ECO:0000313" key="5">
    <source>
        <dbReference type="Proteomes" id="UP001337655"/>
    </source>
</evidence>
<dbReference type="InterPro" id="IPR057596">
    <property type="entry name" value="RDRP_core"/>
</dbReference>
<dbReference type="Proteomes" id="UP001337655">
    <property type="component" value="Unassembled WGS sequence"/>
</dbReference>
<dbReference type="InterPro" id="IPR007855">
    <property type="entry name" value="RDRP"/>
</dbReference>
<dbReference type="GeneID" id="89929518"/>
<dbReference type="GO" id="GO:0031380">
    <property type="term" value="C:nuclear RNA-directed RNA polymerase complex"/>
    <property type="evidence" value="ECO:0007669"/>
    <property type="project" value="TreeGrafter"/>
</dbReference>
<feature type="compositionally biased region" description="Polar residues" evidence="2">
    <location>
        <begin position="25"/>
        <end position="37"/>
    </location>
</feature>
<dbReference type="EMBL" id="JAVRRT010000013">
    <property type="protein sequence ID" value="KAK5166640.1"/>
    <property type="molecule type" value="Genomic_DNA"/>
</dbReference>
<dbReference type="GO" id="GO:0003968">
    <property type="term" value="F:RNA-directed RNA polymerase activity"/>
    <property type="evidence" value="ECO:0007669"/>
    <property type="project" value="UniProtKB-KW"/>
</dbReference>
<comment type="caution">
    <text evidence="4">The sequence shown here is derived from an EMBL/GenBank/DDBJ whole genome shotgun (WGS) entry which is preliminary data.</text>
</comment>
<dbReference type="GO" id="GO:0030422">
    <property type="term" value="P:siRNA processing"/>
    <property type="evidence" value="ECO:0007669"/>
    <property type="project" value="TreeGrafter"/>
</dbReference>